<dbReference type="RefSeq" id="WP_087698752.1">
    <property type="nucleotide sequence ID" value="NZ_NHOO01000025.1"/>
</dbReference>
<organism evidence="1 2">
    <name type="scientific">Chromobacterium violaceum</name>
    <dbReference type="NCBI Taxonomy" id="536"/>
    <lineage>
        <taxon>Bacteria</taxon>
        <taxon>Pseudomonadati</taxon>
        <taxon>Pseudomonadota</taxon>
        <taxon>Betaproteobacteria</taxon>
        <taxon>Neisseriales</taxon>
        <taxon>Chromobacteriaceae</taxon>
        <taxon>Chromobacterium</taxon>
    </lineage>
</organism>
<accession>A0A202B2Y7</accession>
<sequence length="244" mass="27267">MDKCRHGLDIDQACSRCVGDAMQTMPAVDHHRMVELAKGLLAPANEHEHADAVHEDFYYPNHDGRTESPTFVKTKHAGKAAGVRCAITGQKVKLEAHHGFLEWAFQNAVDWHAVKGIAVGAIKELPVRDPYTWLPTGEMAPVEGYMIYWIILFFKWRGFDFEAFDPSKPETFVDSPQAMIWLHEYLHRGKNHGAHDVTGPIFLLQAFPLVDGFVFSPDILEAQHRAACAASQETSHDGPVEKAA</sequence>
<protein>
    <submittedName>
        <fullName evidence="1">Uncharacterized protein</fullName>
    </submittedName>
</protein>
<gene>
    <name evidence="1" type="ORF">CBW21_21035</name>
</gene>
<name>A0A202B2Y7_CHRVL</name>
<dbReference type="AlphaFoldDB" id="A0A202B2Y7"/>
<keyword evidence="2" id="KW-1185">Reference proteome</keyword>
<dbReference type="EMBL" id="NHOO01000025">
    <property type="protein sequence ID" value="OVE45926.1"/>
    <property type="molecule type" value="Genomic_DNA"/>
</dbReference>
<proteinExistence type="predicted"/>
<dbReference type="Proteomes" id="UP000196342">
    <property type="component" value="Unassembled WGS sequence"/>
</dbReference>
<evidence type="ECO:0000313" key="2">
    <source>
        <dbReference type="Proteomes" id="UP000196342"/>
    </source>
</evidence>
<reference evidence="1 2" key="1">
    <citation type="submission" date="2017-05" db="EMBL/GenBank/DDBJ databases">
        <title>Chromobacterium violaceum GHPS1 isolated from Hydrocarbon polluted soil in French Guiana display an awesome secondary metabolite arsenal and a battery of drug and heavy-metal-resistance and detoxification of xenobiotics proteins.</title>
        <authorList>
            <person name="Belbahri L."/>
        </authorList>
    </citation>
    <scope>NUCLEOTIDE SEQUENCE [LARGE SCALE GENOMIC DNA]</scope>
    <source>
        <strain evidence="1 2">GHPS1</strain>
    </source>
</reference>
<comment type="caution">
    <text evidence="1">The sequence shown here is derived from an EMBL/GenBank/DDBJ whole genome shotgun (WGS) entry which is preliminary data.</text>
</comment>
<evidence type="ECO:0000313" key="1">
    <source>
        <dbReference type="EMBL" id="OVE45926.1"/>
    </source>
</evidence>